<dbReference type="FunFam" id="3.20.20.70:FF:000027">
    <property type="entry name" value="Dihydropyrimidine dehydrogenase [NADP(+)]"/>
    <property type="match status" value="1"/>
</dbReference>
<dbReference type="PANTHER" id="PTHR48109">
    <property type="entry name" value="DIHYDROOROTATE DEHYDROGENASE (QUINONE), MITOCHONDRIAL-RELATED"/>
    <property type="match status" value="1"/>
</dbReference>
<reference evidence="13 14" key="1">
    <citation type="journal article" date="2010" name="Stand. Genomic Sci.">
        <title>Complete genome sequence of Desulfarculus baarsii type strain (2st14).</title>
        <authorList>
            <person name="Sun H."/>
            <person name="Spring S."/>
            <person name="Lapidus A."/>
            <person name="Davenport K."/>
            <person name="Del Rio T.G."/>
            <person name="Tice H."/>
            <person name="Nolan M."/>
            <person name="Copeland A."/>
            <person name="Cheng J.F."/>
            <person name="Lucas S."/>
            <person name="Tapia R."/>
            <person name="Goodwin L."/>
            <person name="Pitluck S."/>
            <person name="Ivanova N."/>
            <person name="Pagani I."/>
            <person name="Mavromatis K."/>
            <person name="Ovchinnikova G."/>
            <person name="Pati A."/>
            <person name="Chen A."/>
            <person name="Palaniappan K."/>
            <person name="Hauser L."/>
            <person name="Chang Y.J."/>
            <person name="Jeffries C.D."/>
            <person name="Detter J.C."/>
            <person name="Han C."/>
            <person name="Rohde M."/>
            <person name="Brambilla E."/>
            <person name="Goker M."/>
            <person name="Woyke T."/>
            <person name="Bristow J."/>
            <person name="Eisen J.A."/>
            <person name="Markowitz V."/>
            <person name="Hugenholtz P."/>
            <person name="Kyrpides N.C."/>
            <person name="Klenk H.P."/>
            <person name="Land M."/>
        </authorList>
    </citation>
    <scope>NUCLEOTIDE SEQUENCE [LARGE SCALE GENOMIC DNA]</scope>
    <source>
        <strain evidence="14">ATCC 33931 / DSM 2075 / LMG 7858 / VKM B-1802 / 2st14</strain>
    </source>
</reference>
<evidence type="ECO:0000256" key="9">
    <source>
        <dbReference type="ARBA" id="ARBA00023002"/>
    </source>
</evidence>
<organism evidence="13 14">
    <name type="scientific">Desulfarculus baarsii (strain ATCC 33931 / DSM 2075 / LMG 7858 / VKM B-1802 / 2st14)</name>
    <dbReference type="NCBI Taxonomy" id="644282"/>
    <lineage>
        <taxon>Bacteria</taxon>
        <taxon>Pseudomonadati</taxon>
        <taxon>Thermodesulfobacteriota</taxon>
        <taxon>Desulfarculia</taxon>
        <taxon>Desulfarculales</taxon>
        <taxon>Desulfarculaceae</taxon>
        <taxon>Desulfarculus</taxon>
    </lineage>
</organism>
<evidence type="ECO:0000256" key="7">
    <source>
        <dbReference type="ARBA" id="ARBA00022643"/>
    </source>
</evidence>
<keyword evidence="10" id="KW-0520">NAD</keyword>
<comment type="cofactor">
    <cofactor evidence="11">
        <name>FMN</name>
        <dbReference type="ChEBI" id="CHEBI:58210"/>
    </cofactor>
    <text evidence="11">Binds 1 FMN per subunit.</text>
</comment>
<evidence type="ECO:0000313" key="13">
    <source>
        <dbReference type="EMBL" id="ADK86231.1"/>
    </source>
</evidence>
<feature type="binding site" evidence="11">
    <location>
        <position position="194"/>
    </location>
    <ligand>
        <name>FMN</name>
        <dbReference type="ChEBI" id="CHEBI:58210"/>
    </ligand>
</feature>
<dbReference type="NCBIfam" id="NF005574">
    <property type="entry name" value="PRK07259.1"/>
    <property type="match status" value="1"/>
</dbReference>
<dbReference type="GO" id="GO:0006207">
    <property type="term" value="P:'de novo' pyrimidine nucleobase biosynthetic process"/>
    <property type="evidence" value="ECO:0007669"/>
    <property type="project" value="InterPro"/>
</dbReference>
<evidence type="ECO:0000256" key="11">
    <source>
        <dbReference type="HAMAP-Rule" id="MF_00224"/>
    </source>
</evidence>
<evidence type="ECO:0000256" key="1">
    <source>
        <dbReference type="ARBA" id="ARBA00004496"/>
    </source>
</evidence>
<feature type="binding site" evidence="11">
    <location>
        <begin position="195"/>
        <end position="196"/>
    </location>
    <ligand>
        <name>substrate</name>
    </ligand>
</feature>
<evidence type="ECO:0000256" key="6">
    <source>
        <dbReference type="ARBA" id="ARBA00022630"/>
    </source>
</evidence>
<evidence type="ECO:0000256" key="10">
    <source>
        <dbReference type="ARBA" id="ARBA00023027"/>
    </source>
</evidence>
<sequence>MNGRPEMNTSVGGLRLRNPVIAASGTFGYGREYAPYFALERIGGLVTKGVSLRPRDGNKPPRVCETSAGMLNAIGLANVGVEAFVADKLPWLAGQDTPAAVNLYGESIDEFVQLAQRLDGLAGVAALELNVSCPNVKAGGMAFGTNPQAVAQVTAAVRRVTSLPLWVKLTPNVTDPVAVAGAAMEAGADALCLINTLLGMAIDARRRAPRLANVVGGLSGPAIKPVGLRMVWQVARALPGAPIIGLGGICCGEDAAEYLLAGASAVQVGTASFADPTACARVADELARFCAEEGVSAVSQLIGGLRA</sequence>
<dbReference type="InterPro" id="IPR005720">
    <property type="entry name" value="Dihydroorotate_DH_cat"/>
</dbReference>
<feature type="domain" description="Dihydroorotate dehydrogenase catalytic" evidence="12">
    <location>
        <begin position="8"/>
        <end position="288"/>
    </location>
</feature>
<dbReference type="Proteomes" id="UP000009047">
    <property type="component" value="Chromosome"/>
</dbReference>
<comment type="pathway">
    <text evidence="2 11">Pyrimidine metabolism; UMP biosynthesis via de novo pathway.</text>
</comment>
<dbReference type="KEGG" id="dbr:Deba_2878"/>
<feature type="binding site" evidence="11">
    <location>
        <begin position="247"/>
        <end position="248"/>
    </location>
    <ligand>
        <name>FMN</name>
        <dbReference type="ChEBI" id="CHEBI:58210"/>
    </ligand>
</feature>
<dbReference type="EC" id="1.3.-.-" evidence="11"/>
<name>E1QKM2_DESB2</name>
<comment type="similarity">
    <text evidence="3 11">Belongs to the dihydroorotate dehydrogenase family. Type 1 subfamily.</text>
</comment>
<feature type="binding site" evidence="11">
    <location>
        <begin position="269"/>
        <end position="270"/>
    </location>
    <ligand>
        <name>FMN</name>
        <dbReference type="ChEBI" id="CHEBI:58210"/>
    </ligand>
</feature>
<dbReference type="NCBIfam" id="TIGR01037">
    <property type="entry name" value="pyrD_sub1_fam"/>
    <property type="match status" value="1"/>
</dbReference>
<dbReference type="Gene3D" id="3.20.20.70">
    <property type="entry name" value="Aldolase class I"/>
    <property type="match status" value="1"/>
</dbReference>
<dbReference type="InterPro" id="IPR013785">
    <property type="entry name" value="Aldolase_TIM"/>
</dbReference>
<keyword evidence="14" id="KW-1185">Reference proteome</keyword>
<dbReference type="InterPro" id="IPR050074">
    <property type="entry name" value="DHO_dehydrogenase"/>
</dbReference>
<evidence type="ECO:0000256" key="3">
    <source>
        <dbReference type="ARBA" id="ARBA00008008"/>
    </source>
</evidence>
<protein>
    <recommendedName>
        <fullName evidence="11">Dihydroorotate dehydrogenase</fullName>
        <shortName evidence="11">DHOD</shortName>
        <shortName evidence="11">DHODase</shortName>
        <shortName evidence="11">DHOdehase</shortName>
        <ecNumber evidence="11">1.3.-.-</ecNumber>
    </recommendedName>
</protein>
<keyword evidence="8 11" id="KW-0665">Pyrimidine biosynthesis</keyword>
<evidence type="ECO:0000256" key="5">
    <source>
        <dbReference type="ARBA" id="ARBA00022490"/>
    </source>
</evidence>
<dbReference type="Pfam" id="PF01180">
    <property type="entry name" value="DHO_dh"/>
    <property type="match status" value="1"/>
</dbReference>
<dbReference type="GO" id="GO:0005737">
    <property type="term" value="C:cytoplasm"/>
    <property type="evidence" value="ECO:0007669"/>
    <property type="project" value="UniProtKB-SubCell"/>
</dbReference>
<dbReference type="InterPro" id="IPR024920">
    <property type="entry name" value="Dihydroorotate_DH_1"/>
</dbReference>
<evidence type="ECO:0000313" key="14">
    <source>
        <dbReference type="Proteomes" id="UP000009047"/>
    </source>
</evidence>
<feature type="binding site" evidence="11">
    <location>
        <position position="220"/>
    </location>
    <ligand>
        <name>FMN</name>
        <dbReference type="ChEBI" id="CHEBI:58210"/>
    </ligand>
</feature>
<keyword evidence="9 11" id="KW-0560">Oxidoreductase</keyword>
<evidence type="ECO:0000259" key="12">
    <source>
        <dbReference type="Pfam" id="PF01180"/>
    </source>
</evidence>
<dbReference type="InterPro" id="IPR001295">
    <property type="entry name" value="Dihydroorotate_DH_CS"/>
</dbReference>
<dbReference type="CDD" id="cd04740">
    <property type="entry name" value="DHOD_1B_like"/>
    <property type="match status" value="1"/>
</dbReference>
<feature type="binding site" evidence="11">
    <location>
        <position position="24"/>
    </location>
    <ligand>
        <name>FMN</name>
        <dbReference type="ChEBI" id="CHEBI:58210"/>
    </ligand>
</feature>
<feature type="binding site" evidence="11">
    <location>
        <begin position="72"/>
        <end position="76"/>
    </location>
    <ligand>
        <name>substrate</name>
    </ligand>
</feature>
<feature type="binding site" evidence="11">
    <location>
        <position position="48"/>
    </location>
    <ligand>
        <name>substrate</name>
    </ligand>
</feature>
<feature type="binding site" evidence="11">
    <location>
        <position position="130"/>
    </location>
    <ligand>
        <name>FMN</name>
        <dbReference type="ChEBI" id="CHEBI:58210"/>
    </ligand>
</feature>
<gene>
    <name evidence="11" type="primary">pyrD</name>
    <name evidence="13" type="ordered locus">Deba_2878</name>
</gene>
<feature type="binding site" evidence="11">
    <location>
        <position position="130"/>
    </location>
    <ligand>
        <name>substrate</name>
    </ligand>
</feature>
<dbReference type="UniPathway" id="UPA00070"/>
<keyword evidence="5 11" id="KW-0963">Cytoplasm</keyword>
<dbReference type="PANTHER" id="PTHR48109:SF1">
    <property type="entry name" value="DIHYDROOROTATE DEHYDROGENASE (FUMARATE)"/>
    <property type="match status" value="1"/>
</dbReference>
<dbReference type="AlphaFoldDB" id="E1QKM2"/>
<dbReference type="PIRSF" id="PIRSF000164">
    <property type="entry name" value="DHO_oxidase"/>
    <property type="match status" value="1"/>
</dbReference>
<dbReference type="GO" id="GO:0044205">
    <property type="term" value="P:'de novo' UMP biosynthetic process"/>
    <property type="evidence" value="ECO:0007669"/>
    <property type="project" value="UniProtKB-UniRule"/>
</dbReference>
<dbReference type="HOGENOM" id="CLU_042042_0_0_7"/>
<dbReference type="HAMAP" id="MF_00224">
    <property type="entry name" value="DHO_dh_type1"/>
    <property type="match status" value="1"/>
</dbReference>
<feature type="binding site" evidence="11">
    <location>
        <begin position="48"/>
        <end position="49"/>
    </location>
    <ligand>
        <name>FMN</name>
        <dbReference type="ChEBI" id="CHEBI:58210"/>
    </ligand>
</feature>
<feature type="active site" description="Nucleophile" evidence="11">
    <location>
        <position position="133"/>
    </location>
</feature>
<comment type="catalytic activity">
    <reaction evidence="11">
        <text>(S)-dihydroorotate + A = orotate + AH2</text>
        <dbReference type="Rhea" id="RHEA:18073"/>
        <dbReference type="ChEBI" id="CHEBI:13193"/>
        <dbReference type="ChEBI" id="CHEBI:17499"/>
        <dbReference type="ChEBI" id="CHEBI:30839"/>
        <dbReference type="ChEBI" id="CHEBI:30864"/>
    </reaction>
</comment>
<evidence type="ECO:0000256" key="2">
    <source>
        <dbReference type="ARBA" id="ARBA00004725"/>
    </source>
</evidence>
<comment type="subcellular location">
    <subcellularLocation>
        <location evidence="1 11">Cytoplasm</location>
    </subcellularLocation>
</comment>
<feature type="binding site" evidence="11">
    <location>
        <position position="168"/>
    </location>
    <ligand>
        <name>FMN</name>
        <dbReference type="ChEBI" id="CHEBI:58210"/>
    </ligand>
</feature>
<keyword evidence="7 11" id="KW-0288">FMN</keyword>
<dbReference type="eggNOG" id="COG0167">
    <property type="taxonomic scope" value="Bacteria"/>
</dbReference>
<comment type="function">
    <text evidence="11">Catalyzes the conversion of dihydroorotate to orotate.</text>
</comment>
<dbReference type="InterPro" id="IPR012135">
    <property type="entry name" value="Dihydroorotate_DH_1_2"/>
</dbReference>
<dbReference type="SUPFAM" id="SSF51395">
    <property type="entry name" value="FMN-linked oxidoreductases"/>
    <property type="match status" value="1"/>
</dbReference>
<dbReference type="PROSITE" id="PS00911">
    <property type="entry name" value="DHODEHASE_1"/>
    <property type="match status" value="1"/>
</dbReference>
<feature type="binding site" evidence="11">
    <location>
        <position position="102"/>
    </location>
    <ligand>
        <name>FMN</name>
        <dbReference type="ChEBI" id="CHEBI:58210"/>
    </ligand>
</feature>
<comment type="subunit">
    <text evidence="4">Heterotetramer of 2 PyrK and 2 PyrD type B subunits.</text>
</comment>
<evidence type="ECO:0000256" key="8">
    <source>
        <dbReference type="ARBA" id="ARBA00022975"/>
    </source>
</evidence>
<accession>E1QKM2</accession>
<dbReference type="STRING" id="644282.Deba_2878"/>
<dbReference type="GO" id="GO:0004152">
    <property type="term" value="F:dihydroorotate dehydrogenase activity"/>
    <property type="evidence" value="ECO:0007669"/>
    <property type="project" value="UniProtKB-UniRule"/>
</dbReference>
<dbReference type="EMBL" id="CP002085">
    <property type="protein sequence ID" value="ADK86231.1"/>
    <property type="molecule type" value="Genomic_DNA"/>
</dbReference>
<dbReference type="InterPro" id="IPR033888">
    <property type="entry name" value="DHOD_1B"/>
</dbReference>
<keyword evidence="6 11" id="KW-0285">Flavoprotein</keyword>
<dbReference type="InterPro" id="IPR049622">
    <property type="entry name" value="Dihydroorotate_DH_I"/>
</dbReference>
<evidence type="ECO:0000256" key="4">
    <source>
        <dbReference type="ARBA" id="ARBA00011669"/>
    </source>
</evidence>
<proteinExistence type="inferred from homology"/>